<organism evidence="2 3">
    <name type="scientific">Rhizobium vallis</name>
    <dbReference type="NCBI Taxonomy" id="634290"/>
    <lineage>
        <taxon>Bacteria</taxon>
        <taxon>Pseudomonadati</taxon>
        <taxon>Pseudomonadota</taxon>
        <taxon>Alphaproteobacteria</taxon>
        <taxon>Hyphomicrobiales</taxon>
        <taxon>Rhizobiaceae</taxon>
        <taxon>Rhizobium/Agrobacterium group</taxon>
        <taxon>Rhizobium</taxon>
    </lineage>
</organism>
<protein>
    <recommendedName>
        <fullName evidence="1">Glycosyl transferase family 1 domain-containing protein</fullName>
    </recommendedName>
</protein>
<evidence type="ECO:0000313" key="3">
    <source>
        <dbReference type="Proteomes" id="UP000278823"/>
    </source>
</evidence>
<accession>A0A3S0SRW5</accession>
<dbReference type="Proteomes" id="UP000278823">
    <property type="component" value="Unassembled WGS sequence"/>
</dbReference>
<dbReference type="OrthoDB" id="453393at2"/>
<comment type="caution">
    <text evidence="2">The sequence shown here is derived from an EMBL/GenBank/DDBJ whole genome shotgun (WGS) entry which is preliminary data.</text>
</comment>
<dbReference type="Pfam" id="PF00534">
    <property type="entry name" value="Glycos_transf_1"/>
    <property type="match status" value="1"/>
</dbReference>
<gene>
    <name evidence="2" type="ORF">EFQ99_06825</name>
</gene>
<name>A0A3S0SRW5_9HYPH</name>
<dbReference type="Gene3D" id="3.40.50.2000">
    <property type="entry name" value="Glycogen Phosphorylase B"/>
    <property type="match status" value="1"/>
</dbReference>
<dbReference type="RefSeq" id="WP_126920068.1">
    <property type="nucleotide sequence ID" value="NZ_ML133687.1"/>
</dbReference>
<dbReference type="SUPFAM" id="SSF53756">
    <property type="entry name" value="UDP-Glycosyltransferase/glycogen phosphorylase"/>
    <property type="match status" value="1"/>
</dbReference>
<dbReference type="AlphaFoldDB" id="A0A3S0SRW5"/>
<keyword evidence="3" id="KW-1185">Reference proteome</keyword>
<dbReference type="EMBL" id="RJTH01000002">
    <property type="protein sequence ID" value="RUM26002.1"/>
    <property type="molecule type" value="Genomic_DNA"/>
</dbReference>
<feature type="domain" description="Glycosyl transferase family 1" evidence="1">
    <location>
        <begin position="259"/>
        <end position="421"/>
    </location>
</feature>
<reference evidence="3" key="1">
    <citation type="submission" date="2018-11" db="EMBL/GenBank/DDBJ databases">
        <title>Rhizobium chutanense sp. nov., isolated from root nodules of Phaseolus vulgaris in China.</title>
        <authorList>
            <person name="Huo Y."/>
        </authorList>
    </citation>
    <scope>NUCLEOTIDE SEQUENCE [LARGE SCALE GENOMIC DNA]</scope>
    <source>
        <strain evidence="3">CCBAU 65647</strain>
    </source>
</reference>
<dbReference type="InterPro" id="IPR001296">
    <property type="entry name" value="Glyco_trans_1"/>
</dbReference>
<sequence>MTVSTIYLVNPISGHGHLDAYARLYARALTELGHQVVLVAPSDGGTTAYLARNVPAMVKNFRFFSFDALDDELRSRNNSPRANLTTLARARLVLAEEGLSGVQDRLHLYLSRIVMRLFPTMGTFLGLSRSNPRISFAPFPPRIDLAREWSNLPEGLIFFLYLDMMAEDRESLDALDGDNVPFWGGILFHPRSGECLKIKGPEQYLLTPRVRGALFLVPEAAEDYRSACDTLSIAVVPDVADLEPAEKPSAIAQSIRTNAGDRTVILQIGTLTPHKGILDLLEVVPKADPRRFFFAFVGKVYDETFGDDADRIRDFFSNPPENVLVYNGFIDDERDYNSVVASADIAYAVYRNFPSSSNILTKAAEFNIPLLVSDRYMMGRLIREYDTGIAVPEGNPDLILTALITAAEREWPTENFQAYVRERSIERLKMVLGEAIRTWHVR</sequence>
<evidence type="ECO:0000313" key="2">
    <source>
        <dbReference type="EMBL" id="RUM26002.1"/>
    </source>
</evidence>
<evidence type="ECO:0000259" key="1">
    <source>
        <dbReference type="Pfam" id="PF00534"/>
    </source>
</evidence>
<proteinExistence type="predicted"/>